<keyword evidence="1" id="KW-0472">Membrane</keyword>
<feature type="transmembrane region" description="Helical" evidence="1">
    <location>
        <begin position="263"/>
        <end position="285"/>
    </location>
</feature>
<dbReference type="EMBL" id="JAUQUB010000001">
    <property type="protein sequence ID" value="MDO7882178.1"/>
    <property type="molecule type" value="Genomic_DNA"/>
</dbReference>
<evidence type="ECO:0000313" key="3">
    <source>
        <dbReference type="Proteomes" id="UP001241072"/>
    </source>
</evidence>
<sequence length="295" mass="30984">MAVALTIVLVILMALPTHLLNQAVEKGGERLGSVLRRVPRRDAGQRRGVIAAALGVLAAAVISCFVDPAFGADIASVRTLTSVIASFALDVGLGWLIVVLLVRRFVPGATPVFSFAPLSLLVVVATVLFSRITGFEPGLVFGLVAGVGFGAALAAAQQARVTLTALGWGVVVAVLAWLGYAALAGVDDPGGWLVLVRETLASAAIAGIAALPIALIPLRGLSGYDVFAWNRVVWVTAYAVGLLGFFLVLLPMPFSWDEVRASLAAWVGLYLVYALIAVALWLVIVRPWRREASHS</sequence>
<dbReference type="Proteomes" id="UP001241072">
    <property type="component" value="Unassembled WGS sequence"/>
</dbReference>
<evidence type="ECO:0008006" key="4">
    <source>
        <dbReference type="Google" id="ProtNLM"/>
    </source>
</evidence>
<protein>
    <recommendedName>
        <fullName evidence="4">Integral membrane protein</fullName>
    </recommendedName>
</protein>
<keyword evidence="1" id="KW-0812">Transmembrane</keyword>
<feature type="transmembrane region" description="Helical" evidence="1">
    <location>
        <begin position="82"/>
        <end position="102"/>
    </location>
</feature>
<feature type="transmembrane region" description="Helical" evidence="1">
    <location>
        <begin position="163"/>
        <end position="180"/>
    </location>
</feature>
<feature type="transmembrane region" description="Helical" evidence="1">
    <location>
        <begin position="49"/>
        <end position="70"/>
    </location>
</feature>
<keyword evidence="1" id="KW-1133">Transmembrane helix</keyword>
<feature type="transmembrane region" description="Helical" evidence="1">
    <location>
        <begin position="138"/>
        <end position="156"/>
    </location>
</feature>
<gene>
    <name evidence="2" type="ORF">Q5716_08080</name>
</gene>
<comment type="caution">
    <text evidence="2">The sequence shown here is derived from an EMBL/GenBank/DDBJ whole genome shotgun (WGS) entry which is preliminary data.</text>
</comment>
<reference evidence="2 3" key="1">
    <citation type="submission" date="2023-07" db="EMBL/GenBank/DDBJ databases">
        <title>Protaetiibacter sp. nov WY-16 isolated from soil.</title>
        <authorList>
            <person name="Liu B."/>
            <person name="Wan Y."/>
        </authorList>
    </citation>
    <scope>NUCLEOTIDE SEQUENCE [LARGE SCALE GENOMIC DNA]</scope>
    <source>
        <strain evidence="2 3">WY-16</strain>
    </source>
</reference>
<evidence type="ECO:0000313" key="2">
    <source>
        <dbReference type="EMBL" id="MDO7882178.1"/>
    </source>
</evidence>
<feature type="transmembrane region" description="Helical" evidence="1">
    <location>
        <begin position="109"/>
        <end position="132"/>
    </location>
</feature>
<name>A0ABT9BMC7_9MICO</name>
<accession>A0ABT9BMC7</accession>
<feature type="transmembrane region" description="Helical" evidence="1">
    <location>
        <begin position="232"/>
        <end position="251"/>
    </location>
</feature>
<feature type="transmembrane region" description="Helical" evidence="1">
    <location>
        <begin position="200"/>
        <end position="220"/>
    </location>
</feature>
<proteinExistence type="predicted"/>
<keyword evidence="3" id="KW-1185">Reference proteome</keyword>
<organism evidence="2 3">
    <name type="scientific">Antiquaquibacter soli</name>
    <dbReference type="NCBI Taxonomy" id="3064523"/>
    <lineage>
        <taxon>Bacteria</taxon>
        <taxon>Bacillati</taxon>
        <taxon>Actinomycetota</taxon>
        <taxon>Actinomycetes</taxon>
        <taxon>Micrococcales</taxon>
        <taxon>Microbacteriaceae</taxon>
        <taxon>Antiquaquibacter</taxon>
    </lineage>
</organism>
<evidence type="ECO:0000256" key="1">
    <source>
        <dbReference type="SAM" id="Phobius"/>
    </source>
</evidence>